<evidence type="ECO:0000313" key="4">
    <source>
        <dbReference type="EMBL" id="MEP0866366.1"/>
    </source>
</evidence>
<organism evidence="4 5">
    <name type="scientific">Funiculus sociatus GB2-A5</name>
    <dbReference type="NCBI Taxonomy" id="2933946"/>
    <lineage>
        <taxon>Bacteria</taxon>
        <taxon>Bacillati</taxon>
        <taxon>Cyanobacteriota</taxon>
        <taxon>Cyanophyceae</taxon>
        <taxon>Coleofasciculales</taxon>
        <taxon>Coleofasciculaceae</taxon>
        <taxon>Funiculus</taxon>
    </lineage>
</organism>
<comment type="similarity">
    <text evidence="1">Belongs to the bacterial solute-binding protein ModA family.</text>
</comment>
<accession>A0ABV0JSD2</accession>
<name>A0ABV0JSD2_9CYAN</name>
<dbReference type="Proteomes" id="UP001442494">
    <property type="component" value="Unassembled WGS sequence"/>
</dbReference>
<dbReference type="Pfam" id="PF13531">
    <property type="entry name" value="SBP_bac_11"/>
    <property type="match status" value="1"/>
</dbReference>
<dbReference type="EMBL" id="JAMPKK010000042">
    <property type="protein sequence ID" value="MEP0866366.1"/>
    <property type="molecule type" value="Genomic_DNA"/>
</dbReference>
<evidence type="ECO:0000256" key="1">
    <source>
        <dbReference type="ARBA" id="ARBA00009175"/>
    </source>
</evidence>
<dbReference type="PANTHER" id="PTHR30632:SF0">
    <property type="entry name" value="SULFATE-BINDING PROTEIN"/>
    <property type="match status" value="1"/>
</dbReference>
<dbReference type="CDD" id="cd13537">
    <property type="entry name" value="PBP2_YvgL_like"/>
    <property type="match status" value="1"/>
</dbReference>
<comment type="caution">
    <text evidence="4">The sequence shown here is derived from an EMBL/GenBank/DDBJ whole genome shotgun (WGS) entry which is preliminary data.</text>
</comment>
<sequence length="262" mass="28891">MTKRRIIIFFSLLLATLIILTIRANINTPLVAHKNNKLLVSAAASLRESLQEIQLLYPQNKQNINLTYNFGASGALQQQIENGAPADVFISAGKKQIDALQEKGLILPDTRRSLLTNRLVLIVPKNSSEVRSFRQLTNAKVKRIAVGEPRSVPAGQYAEEVFINLGILQQIKPKFVLGNNVRQVLAAVESGNVDAGLVYATDARTSQQVKQIATAAENLHSPIVYPVAVLKNSKNIPAAKEYIQFLFSNQARTLFQKYGFGI</sequence>
<evidence type="ECO:0000256" key="2">
    <source>
        <dbReference type="ARBA" id="ARBA00022723"/>
    </source>
</evidence>
<keyword evidence="2" id="KW-0479">Metal-binding</keyword>
<dbReference type="InterPro" id="IPR005950">
    <property type="entry name" value="ModA"/>
</dbReference>
<dbReference type="SUPFAM" id="SSF53850">
    <property type="entry name" value="Periplasmic binding protein-like II"/>
    <property type="match status" value="1"/>
</dbReference>
<protein>
    <submittedName>
        <fullName evidence="4">Molybdate ABC transporter substrate-binding protein</fullName>
    </submittedName>
</protein>
<dbReference type="Gene3D" id="3.40.190.10">
    <property type="entry name" value="Periplasmic binding protein-like II"/>
    <property type="match status" value="2"/>
</dbReference>
<reference evidence="4 5" key="1">
    <citation type="submission" date="2022-04" db="EMBL/GenBank/DDBJ databases">
        <title>Positive selection, recombination, and allopatry shape intraspecific diversity of widespread and dominant cyanobacteria.</title>
        <authorList>
            <person name="Wei J."/>
            <person name="Shu W."/>
            <person name="Hu C."/>
        </authorList>
    </citation>
    <scope>NUCLEOTIDE SEQUENCE [LARGE SCALE GENOMIC DNA]</scope>
    <source>
        <strain evidence="4 5">GB2-A5</strain>
    </source>
</reference>
<evidence type="ECO:0000256" key="3">
    <source>
        <dbReference type="ARBA" id="ARBA00022729"/>
    </source>
</evidence>
<dbReference type="InterPro" id="IPR041879">
    <property type="entry name" value="YvgL-like_PBP2"/>
</dbReference>
<dbReference type="PANTHER" id="PTHR30632">
    <property type="entry name" value="MOLYBDATE-BINDING PERIPLASMIC PROTEIN"/>
    <property type="match status" value="1"/>
</dbReference>
<keyword evidence="3" id="KW-0732">Signal</keyword>
<dbReference type="NCBIfam" id="TIGR01256">
    <property type="entry name" value="modA"/>
    <property type="match status" value="1"/>
</dbReference>
<proteinExistence type="inferred from homology"/>
<dbReference type="PIRSF" id="PIRSF004846">
    <property type="entry name" value="ModA"/>
    <property type="match status" value="1"/>
</dbReference>
<evidence type="ECO:0000313" key="5">
    <source>
        <dbReference type="Proteomes" id="UP001442494"/>
    </source>
</evidence>
<dbReference type="InterPro" id="IPR050682">
    <property type="entry name" value="ModA/WtpA"/>
</dbReference>
<gene>
    <name evidence="4" type="primary">modA</name>
    <name evidence="4" type="ORF">NDI37_18065</name>
</gene>
<dbReference type="RefSeq" id="WP_190417809.1">
    <property type="nucleotide sequence ID" value="NZ_JAMPKK010000042.1"/>
</dbReference>
<keyword evidence="5" id="KW-1185">Reference proteome</keyword>